<dbReference type="SUPFAM" id="SSF51735">
    <property type="entry name" value="NAD(P)-binding Rossmann-fold domains"/>
    <property type="match status" value="1"/>
</dbReference>
<proteinExistence type="inferred from homology"/>
<evidence type="ECO:0000313" key="3">
    <source>
        <dbReference type="EMBL" id="TXS92703.1"/>
    </source>
</evidence>
<dbReference type="RefSeq" id="WP_148068706.1">
    <property type="nucleotide sequence ID" value="NZ_VRZA01000004.1"/>
</dbReference>
<dbReference type="PRINTS" id="PR00080">
    <property type="entry name" value="SDRFAMILY"/>
</dbReference>
<evidence type="ECO:0000256" key="2">
    <source>
        <dbReference type="ARBA" id="ARBA00023002"/>
    </source>
</evidence>
<accession>A0A5C8ZVZ1</accession>
<comment type="caution">
    <text evidence="3">The sequence shown here is derived from an EMBL/GenBank/DDBJ whole genome shotgun (WGS) entry which is preliminary data.</text>
</comment>
<dbReference type="EMBL" id="VRZA01000004">
    <property type="protein sequence ID" value="TXS92703.1"/>
    <property type="molecule type" value="Genomic_DNA"/>
</dbReference>
<name>A0A5C8ZVZ1_9GAMM</name>
<evidence type="ECO:0000256" key="1">
    <source>
        <dbReference type="ARBA" id="ARBA00006484"/>
    </source>
</evidence>
<protein>
    <submittedName>
        <fullName evidence="3">SDR family oxidoreductase</fullName>
    </submittedName>
</protein>
<dbReference type="Proteomes" id="UP000321039">
    <property type="component" value="Unassembled WGS sequence"/>
</dbReference>
<organism evidence="3 4">
    <name type="scientific">Parahaliea maris</name>
    <dbReference type="NCBI Taxonomy" id="2716870"/>
    <lineage>
        <taxon>Bacteria</taxon>
        <taxon>Pseudomonadati</taxon>
        <taxon>Pseudomonadota</taxon>
        <taxon>Gammaproteobacteria</taxon>
        <taxon>Cellvibrionales</taxon>
        <taxon>Halieaceae</taxon>
        <taxon>Parahaliea</taxon>
    </lineage>
</organism>
<sequence length="257" mass="26678">MNDNNLPATWPDCRYDFRGARVLVTGGTNGIGAGIAAAYAAAGASVTITGTRSRAADYDRDLSAYRYLPLELTDNEQIDAVAAALPALDILVNNAGGNFMLEDEYQPEVFEKSIQVNLLSAYRLARACHPLLAGSSLPGGGAVIGLASMTSYFGVEVVPAYGAAKAALVQLTKTLSMRWARDNIRVNAVAAGLIHSNMTAGFLAHEEAAAPSLARTPLGRFGQPLDIAGPVLFLTSSAAGYVTGQTLPVDGGFSVAG</sequence>
<reference evidence="3 4" key="1">
    <citation type="submission" date="2019-08" db="EMBL/GenBank/DDBJ databases">
        <title>Parahaliea maris sp. nov., isolated from the surface seawater.</title>
        <authorList>
            <person name="Liu Y."/>
        </authorList>
    </citation>
    <scope>NUCLEOTIDE SEQUENCE [LARGE SCALE GENOMIC DNA]</scope>
    <source>
        <strain evidence="3 4">HSLHS9</strain>
    </source>
</reference>
<dbReference type="AlphaFoldDB" id="A0A5C8ZVZ1"/>
<keyword evidence="2" id="KW-0560">Oxidoreductase</keyword>
<dbReference type="InterPro" id="IPR036291">
    <property type="entry name" value="NAD(P)-bd_dom_sf"/>
</dbReference>
<dbReference type="PANTHER" id="PTHR42760:SF115">
    <property type="entry name" value="3-OXOACYL-[ACYL-CARRIER-PROTEIN] REDUCTASE FABG"/>
    <property type="match status" value="1"/>
</dbReference>
<dbReference type="FunFam" id="3.40.50.720:FF:000084">
    <property type="entry name" value="Short-chain dehydrogenase reductase"/>
    <property type="match status" value="1"/>
</dbReference>
<dbReference type="InterPro" id="IPR002347">
    <property type="entry name" value="SDR_fam"/>
</dbReference>
<dbReference type="InterPro" id="IPR020904">
    <property type="entry name" value="Sc_DH/Rdtase_CS"/>
</dbReference>
<dbReference type="PROSITE" id="PS00061">
    <property type="entry name" value="ADH_SHORT"/>
    <property type="match status" value="1"/>
</dbReference>
<dbReference type="PANTHER" id="PTHR42760">
    <property type="entry name" value="SHORT-CHAIN DEHYDROGENASES/REDUCTASES FAMILY MEMBER"/>
    <property type="match status" value="1"/>
</dbReference>
<gene>
    <name evidence="3" type="ORF">FV139_12025</name>
</gene>
<dbReference type="GO" id="GO:0016616">
    <property type="term" value="F:oxidoreductase activity, acting on the CH-OH group of donors, NAD or NADP as acceptor"/>
    <property type="evidence" value="ECO:0007669"/>
    <property type="project" value="TreeGrafter"/>
</dbReference>
<comment type="similarity">
    <text evidence="1">Belongs to the short-chain dehydrogenases/reductases (SDR) family.</text>
</comment>
<evidence type="ECO:0000313" key="4">
    <source>
        <dbReference type="Proteomes" id="UP000321039"/>
    </source>
</evidence>
<dbReference type="PRINTS" id="PR00081">
    <property type="entry name" value="GDHRDH"/>
</dbReference>
<dbReference type="Gene3D" id="3.40.50.720">
    <property type="entry name" value="NAD(P)-binding Rossmann-like Domain"/>
    <property type="match status" value="1"/>
</dbReference>
<keyword evidence="4" id="KW-1185">Reference proteome</keyword>
<dbReference type="Pfam" id="PF13561">
    <property type="entry name" value="adh_short_C2"/>
    <property type="match status" value="1"/>
</dbReference>